<reference evidence="1" key="1">
    <citation type="journal article" date="2014" name="Front. Microbiol.">
        <title>High frequency of phylogenetically diverse reductive dehalogenase-homologous genes in deep subseafloor sedimentary metagenomes.</title>
        <authorList>
            <person name="Kawai M."/>
            <person name="Futagami T."/>
            <person name="Toyoda A."/>
            <person name="Takaki Y."/>
            <person name="Nishi S."/>
            <person name="Hori S."/>
            <person name="Arai W."/>
            <person name="Tsubouchi T."/>
            <person name="Morono Y."/>
            <person name="Uchiyama I."/>
            <person name="Ito T."/>
            <person name="Fujiyama A."/>
            <person name="Inagaki F."/>
            <person name="Takami H."/>
        </authorList>
    </citation>
    <scope>NUCLEOTIDE SEQUENCE</scope>
    <source>
        <strain evidence="1">Expedition CK06-06</strain>
    </source>
</reference>
<protein>
    <submittedName>
        <fullName evidence="1">Uncharacterized protein</fullName>
    </submittedName>
</protein>
<dbReference type="EMBL" id="BARS01047914">
    <property type="protein sequence ID" value="GAG30845.1"/>
    <property type="molecule type" value="Genomic_DNA"/>
</dbReference>
<sequence length="230" mass="25417">TDGSWQNLTNDDIVKGAVVVTNSAENVELTEGVDYEIDYTSGKIRRLIRSGSGGTASGTGAGAGSVVTTIPVALAVQNIVTVHYEYFVAKVKDYDYSINYERGSIARKDGGSLVSGTKIYMDYKVSELIADEAAFLSIDQAHVWIINRIGEEYEGSIDDNLKYGESYLALFLISKMSAANLIYEKRNDDIEEAAKELKLISEDYRNMALSFLQDYFKFPSLQGGVRIRKN</sequence>
<name>X0WJL1_9ZZZZ</name>
<gene>
    <name evidence="1" type="ORF">S01H1_71910</name>
</gene>
<dbReference type="AlphaFoldDB" id="X0WJL1"/>
<accession>X0WJL1</accession>
<feature type="non-terminal residue" evidence="1">
    <location>
        <position position="1"/>
    </location>
</feature>
<evidence type="ECO:0000313" key="1">
    <source>
        <dbReference type="EMBL" id="GAG30845.1"/>
    </source>
</evidence>
<proteinExistence type="predicted"/>
<organism evidence="1">
    <name type="scientific">marine sediment metagenome</name>
    <dbReference type="NCBI Taxonomy" id="412755"/>
    <lineage>
        <taxon>unclassified sequences</taxon>
        <taxon>metagenomes</taxon>
        <taxon>ecological metagenomes</taxon>
    </lineage>
</organism>
<comment type="caution">
    <text evidence="1">The sequence shown here is derived from an EMBL/GenBank/DDBJ whole genome shotgun (WGS) entry which is preliminary data.</text>
</comment>